<dbReference type="EMBL" id="JTJJ01000072">
    <property type="protein sequence ID" value="KHJ66669.1"/>
    <property type="molecule type" value="Genomic_DNA"/>
</dbReference>
<dbReference type="SUPFAM" id="SSF55729">
    <property type="entry name" value="Acyl-CoA N-acyltransferases (Nat)"/>
    <property type="match status" value="1"/>
</dbReference>
<name>A0A0B1R227_9GAMM</name>
<dbReference type="AlphaFoldDB" id="A0A0B1R227"/>
<dbReference type="Gene3D" id="3.40.630.30">
    <property type="match status" value="1"/>
</dbReference>
<organism evidence="2 3">
    <name type="scientific">Pantoea rodasii</name>
    <dbReference type="NCBI Taxonomy" id="1076549"/>
    <lineage>
        <taxon>Bacteria</taxon>
        <taxon>Pseudomonadati</taxon>
        <taxon>Pseudomonadota</taxon>
        <taxon>Gammaproteobacteria</taxon>
        <taxon>Enterobacterales</taxon>
        <taxon>Erwiniaceae</taxon>
        <taxon>Pantoea</taxon>
    </lineage>
</organism>
<keyword evidence="2" id="KW-0808">Transferase</keyword>
<dbReference type="InterPro" id="IPR052564">
    <property type="entry name" value="N-acetyltrans/Recomb-assoc"/>
</dbReference>
<protein>
    <submittedName>
        <fullName evidence="2">Acetyltransferase</fullName>
    </submittedName>
</protein>
<dbReference type="PROSITE" id="PS51186">
    <property type="entry name" value="GNAT"/>
    <property type="match status" value="1"/>
</dbReference>
<proteinExistence type="predicted"/>
<evidence type="ECO:0000313" key="2">
    <source>
        <dbReference type="EMBL" id="KHJ66669.1"/>
    </source>
</evidence>
<sequence length="154" mass="17318">MKIRRFRPGDEAALFNVFLSSIRDIASQDYTPQQIAAWASEDIDPEKWSTQMKTLRPYIVEVDGDIAGYADVQSDGYIDHFYVSGQHAKQGVGTLLMSRIHQEANILGLGELTANVSKTAECFFIRQGFHVVERGFPVRKGVILENALMRKVLV</sequence>
<dbReference type="CDD" id="cd04301">
    <property type="entry name" value="NAT_SF"/>
    <property type="match status" value="1"/>
</dbReference>
<dbReference type="Proteomes" id="UP000030853">
    <property type="component" value="Unassembled WGS sequence"/>
</dbReference>
<dbReference type="InterPro" id="IPR016181">
    <property type="entry name" value="Acyl_CoA_acyltransferase"/>
</dbReference>
<comment type="caution">
    <text evidence="2">The sequence shown here is derived from an EMBL/GenBank/DDBJ whole genome shotgun (WGS) entry which is preliminary data.</text>
</comment>
<dbReference type="GO" id="GO:0016747">
    <property type="term" value="F:acyltransferase activity, transferring groups other than amino-acyl groups"/>
    <property type="evidence" value="ECO:0007669"/>
    <property type="project" value="InterPro"/>
</dbReference>
<dbReference type="PANTHER" id="PTHR43451:SF1">
    <property type="entry name" value="ACETYLTRANSFERASE"/>
    <property type="match status" value="1"/>
</dbReference>
<gene>
    <name evidence="2" type="ORF">QU24_18285</name>
</gene>
<dbReference type="InterPro" id="IPR000182">
    <property type="entry name" value="GNAT_dom"/>
</dbReference>
<dbReference type="PANTHER" id="PTHR43451">
    <property type="entry name" value="ACETYLTRANSFERASE (GNAT) FAMILY PROTEIN"/>
    <property type="match status" value="1"/>
</dbReference>
<evidence type="ECO:0000259" key="1">
    <source>
        <dbReference type="PROSITE" id="PS51186"/>
    </source>
</evidence>
<dbReference type="RefSeq" id="WP_039333953.1">
    <property type="nucleotide sequence ID" value="NZ_JTJJ01000072.1"/>
</dbReference>
<dbReference type="Pfam" id="PF13673">
    <property type="entry name" value="Acetyltransf_10"/>
    <property type="match status" value="1"/>
</dbReference>
<feature type="domain" description="N-acetyltransferase" evidence="1">
    <location>
        <begin position="1"/>
        <end position="154"/>
    </location>
</feature>
<accession>A0A0B1R227</accession>
<reference evidence="2 3" key="1">
    <citation type="submission" date="2014-11" db="EMBL/GenBank/DDBJ databases">
        <title>Genome sequencing of Pantoea rodasii ND03.</title>
        <authorList>
            <person name="Muhamad Yunos N.Y."/>
            <person name="Chan K.-G."/>
        </authorList>
    </citation>
    <scope>NUCLEOTIDE SEQUENCE [LARGE SCALE GENOMIC DNA]</scope>
    <source>
        <strain evidence="2 3">ND03</strain>
    </source>
</reference>
<evidence type="ECO:0000313" key="3">
    <source>
        <dbReference type="Proteomes" id="UP000030853"/>
    </source>
</evidence>